<evidence type="ECO:0000313" key="3">
    <source>
        <dbReference type="Proteomes" id="UP000005953"/>
    </source>
</evidence>
<dbReference type="AlphaFoldDB" id="A4BJD5"/>
<protein>
    <submittedName>
        <fullName evidence="2">Uncharacterized protein</fullName>
    </submittedName>
</protein>
<accession>A4BJD5</accession>
<sequence length="142" mass="16087">MEIISQGIQSYQTNQTHAGWVESTESHAISDSDTHQEPTVNEDRVSLSQSKVVFDWIAQSFPNGRQQPEDVIRLNQQLFDYQIFSLEDIQTVNQLLEGSADTSLDQHLEEALKGSTSYQERQSLSHIRQVYATLDASQQFAA</sequence>
<dbReference type="HOGENOM" id="CLU_1814246_0_0_6"/>
<keyword evidence="3" id="KW-1185">Reference proteome</keyword>
<gene>
    <name evidence="2" type="ORF">MED297_03300</name>
</gene>
<evidence type="ECO:0000313" key="2">
    <source>
        <dbReference type="EMBL" id="EAR07793.1"/>
    </source>
</evidence>
<organism evidence="2 3">
    <name type="scientific">Reinekea blandensis MED297</name>
    <dbReference type="NCBI Taxonomy" id="314283"/>
    <lineage>
        <taxon>Bacteria</taxon>
        <taxon>Pseudomonadati</taxon>
        <taxon>Pseudomonadota</taxon>
        <taxon>Gammaproteobacteria</taxon>
        <taxon>Oceanospirillales</taxon>
        <taxon>Saccharospirillaceae</taxon>
        <taxon>Reinekea</taxon>
    </lineage>
</organism>
<dbReference type="OrthoDB" id="6197428at2"/>
<name>A4BJD5_9GAMM</name>
<evidence type="ECO:0000256" key="1">
    <source>
        <dbReference type="SAM" id="MobiDB-lite"/>
    </source>
</evidence>
<proteinExistence type="predicted"/>
<dbReference type="EMBL" id="AAOE01000032">
    <property type="protein sequence ID" value="EAR07793.1"/>
    <property type="molecule type" value="Genomic_DNA"/>
</dbReference>
<comment type="caution">
    <text evidence="2">The sequence shown here is derived from an EMBL/GenBank/DDBJ whole genome shotgun (WGS) entry which is preliminary data.</text>
</comment>
<feature type="region of interest" description="Disordered" evidence="1">
    <location>
        <begin position="24"/>
        <end position="44"/>
    </location>
</feature>
<dbReference type="Proteomes" id="UP000005953">
    <property type="component" value="Unassembled WGS sequence"/>
</dbReference>
<reference evidence="2 3" key="1">
    <citation type="submission" date="2006-02" db="EMBL/GenBank/DDBJ databases">
        <authorList>
            <person name="Pinhassi J."/>
            <person name="Pedros-Alio C."/>
            <person name="Ferriera S."/>
            <person name="Johnson J."/>
            <person name="Kravitz S."/>
            <person name="Halpern A."/>
            <person name="Remington K."/>
            <person name="Beeson K."/>
            <person name="Tran B."/>
            <person name="Rogers Y.-H."/>
            <person name="Friedman R."/>
            <person name="Venter J.C."/>
        </authorList>
    </citation>
    <scope>NUCLEOTIDE SEQUENCE [LARGE SCALE GENOMIC DNA]</scope>
    <source>
        <strain evidence="2 3">MED297</strain>
    </source>
</reference>
<dbReference type="RefSeq" id="WP_008047380.1">
    <property type="nucleotide sequence ID" value="NZ_CH724154.1"/>
</dbReference>